<evidence type="ECO:0000256" key="1">
    <source>
        <dbReference type="SAM" id="Phobius"/>
    </source>
</evidence>
<reference evidence="2 3" key="1">
    <citation type="submission" date="2016-07" db="EMBL/GenBank/DDBJ databases">
        <title>Pervasive Adenine N6-methylation of Active Genes in Fungi.</title>
        <authorList>
            <consortium name="DOE Joint Genome Institute"/>
            <person name="Mondo S.J."/>
            <person name="Dannebaum R.O."/>
            <person name="Kuo R.C."/>
            <person name="Labutti K."/>
            <person name="Haridas S."/>
            <person name="Kuo A."/>
            <person name="Salamov A."/>
            <person name="Ahrendt S.R."/>
            <person name="Lipzen A."/>
            <person name="Sullivan W."/>
            <person name="Andreopoulos W.B."/>
            <person name="Clum A."/>
            <person name="Lindquist E."/>
            <person name="Daum C."/>
            <person name="Ramamoorthy G.K."/>
            <person name="Gryganskyi A."/>
            <person name="Culley D."/>
            <person name="Magnuson J.K."/>
            <person name="James T.Y."/>
            <person name="O'Malley M.A."/>
            <person name="Stajich J.E."/>
            <person name="Spatafora J.W."/>
            <person name="Visel A."/>
            <person name="Grigoriev I.V."/>
        </authorList>
    </citation>
    <scope>NUCLEOTIDE SEQUENCE [LARGE SCALE GENOMIC DNA]</scope>
    <source>
        <strain evidence="2 3">PL171</strain>
    </source>
</reference>
<keyword evidence="1" id="KW-0812">Transmembrane</keyword>
<proteinExistence type="predicted"/>
<dbReference type="AlphaFoldDB" id="A0A1Y2HN56"/>
<keyword evidence="3" id="KW-1185">Reference proteome</keyword>
<protein>
    <submittedName>
        <fullName evidence="2">Uncharacterized protein</fullName>
    </submittedName>
</protein>
<feature type="transmembrane region" description="Helical" evidence="1">
    <location>
        <begin position="74"/>
        <end position="95"/>
    </location>
</feature>
<keyword evidence="1" id="KW-0472">Membrane</keyword>
<keyword evidence="1" id="KW-1133">Transmembrane helix</keyword>
<evidence type="ECO:0000313" key="3">
    <source>
        <dbReference type="Proteomes" id="UP000193411"/>
    </source>
</evidence>
<organism evidence="2 3">
    <name type="scientific">Catenaria anguillulae PL171</name>
    <dbReference type="NCBI Taxonomy" id="765915"/>
    <lineage>
        <taxon>Eukaryota</taxon>
        <taxon>Fungi</taxon>
        <taxon>Fungi incertae sedis</taxon>
        <taxon>Blastocladiomycota</taxon>
        <taxon>Blastocladiomycetes</taxon>
        <taxon>Blastocladiales</taxon>
        <taxon>Catenariaceae</taxon>
        <taxon>Catenaria</taxon>
    </lineage>
</organism>
<gene>
    <name evidence="2" type="ORF">BCR44DRAFT_402529</name>
</gene>
<evidence type="ECO:0000313" key="2">
    <source>
        <dbReference type="EMBL" id="ORZ35143.1"/>
    </source>
</evidence>
<dbReference type="EMBL" id="MCFL01000024">
    <property type="protein sequence ID" value="ORZ35143.1"/>
    <property type="molecule type" value="Genomic_DNA"/>
</dbReference>
<feature type="transmembrane region" description="Helical" evidence="1">
    <location>
        <begin position="15"/>
        <end position="36"/>
    </location>
</feature>
<feature type="transmembrane region" description="Helical" evidence="1">
    <location>
        <begin position="148"/>
        <end position="172"/>
    </location>
</feature>
<feature type="transmembrane region" description="Helical" evidence="1">
    <location>
        <begin position="116"/>
        <end position="136"/>
    </location>
</feature>
<comment type="caution">
    <text evidence="2">The sequence shown here is derived from an EMBL/GenBank/DDBJ whole genome shotgun (WGS) entry which is preliminary data.</text>
</comment>
<sequence length="292" mass="32920">MSPITSESFAWSGSAFFLGPNLIWLIHATLSSWTLFRRSKRSYYYLAMSCIAILRLLGISINCFGANLPDMNDASNWLVVQSIVEWPASIGFSFLNAYRLQKVARTWSPRLVRASNLLMAVNMVTFNAAMGAYTYSTIARLAVNRANFWFAFANMYDAVLNCYISGVFLLYLRAKGLQTGPTTPKGSWRSRIGLLPHQNRAGNHTRDDEEDKKGGMRQGLKSLIQEDTILIPAECLAVIAGNALQVISQELDPMWSTFYAAEAFRLYAFTKFLTTLNRIMLQNNNTVVPRRH</sequence>
<dbReference type="Proteomes" id="UP000193411">
    <property type="component" value="Unassembled WGS sequence"/>
</dbReference>
<feature type="transmembrane region" description="Helical" evidence="1">
    <location>
        <begin position="43"/>
        <end position="68"/>
    </location>
</feature>
<name>A0A1Y2HN56_9FUNG</name>
<accession>A0A1Y2HN56</accession>